<dbReference type="Pfam" id="PF13193">
    <property type="entry name" value="AMP-binding_C"/>
    <property type="match status" value="1"/>
</dbReference>
<dbReference type="Pfam" id="PF00501">
    <property type="entry name" value="AMP-binding"/>
    <property type="match status" value="1"/>
</dbReference>
<dbReference type="Gene3D" id="3.30.300.30">
    <property type="match status" value="1"/>
</dbReference>
<evidence type="ECO:0000259" key="3">
    <source>
        <dbReference type="Pfam" id="PF13193"/>
    </source>
</evidence>
<dbReference type="InterPro" id="IPR050237">
    <property type="entry name" value="ATP-dep_AMP-bd_enzyme"/>
</dbReference>
<dbReference type="PANTHER" id="PTHR43767">
    <property type="entry name" value="LONG-CHAIN-FATTY-ACID--COA LIGASE"/>
    <property type="match status" value="1"/>
</dbReference>
<gene>
    <name evidence="4" type="ORF">GCM10009755_05910</name>
</gene>
<name>A0ABP5EK85_9MICO</name>
<dbReference type="Gene3D" id="3.40.50.12780">
    <property type="entry name" value="N-terminal domain of ligase-like"/>
    <property type="match status" value="1"/>
</dbReference>
<dbReference type="PANTHER" id="PTHR43767:SF1">
    <property type="entry name" value="NONRIBOSOMAL PEPTIDE SYNTHASE PES1 (EUROFUNG)-RELATED"/>
    <property type="match status" value="1"/>
</dbReference>
<keyword evidence="1" id="KW-0472">Membrane</keyword>
<evidence type="ECO:0000259" key="2">
    <source>
        <dbReference type="Pfam" id="PF00501"/>
    </source>
</evidence>
<comment type="caution">
    <text evidence="4">The sequence shown here is derived from an EMBL/GenBank/DDBJ whole genome shotgun (WGS) entry which is preliminary data.</text>
</comment>
<dbReference type="InterPro" id="IPR025110">
    <property type="entry name" value="AMP-bd_C"/>
</dbReference>
<accession>A0ABP5EK85</accession>
<keyword evidence="1" id="KW-1133">Transmembrane helix</keyword>
<feature type="domain" description="AMP-dependent synthetase/ligase" evidence="2">
    <location>
        <begin position="8"/>
        <end position="373"/>
    </location>
</feature>
<proteinExistence type="predicted"/>
<feature type="transmembrane region" description="Helical" evidence="1">
    <location>
        <begin position="209"/>
        <end position="229"/>
    </location>
</feature>
<dbReference type="EMBL" id="BAAANO010000005">
    <property type="protein sequence ID" value="GAA2000768.1"/>
    <property type="molecule type" value="Genomic_DNA"/>
</dbReference>
<dbReference type="InterPro" id="IPR042099">
    <property type="entry name" value="ANL_N_sf"/>
</dbReference>
<keyword evidence="1" id="KW-0812">Transmembrane</keyword>
<dbReference type="PROSITE" id="PS00455">
    <property type="entry name" value="AMP_BINDING"/>
    <property type="match status" value="1"/>
</dbReference>
<feature type="transmembrane region" description="Helical" evidence="1">
    <location>
        <begin position="63"/>
        <end position="81"/>
    </location>
</feature>
<dbReference type="Proteomes" id="UP001500755">
    <property type="component" value="Unassembled WGS sequence"/>
</dbReference>
<dbReference type="InterPro" id="IPR045851">
    <property type="entry name" value="AMP-bd_C_sf"/>
</dbReference>
<dbReference type="SUPFAM" id="SSF56801">
    <property type="entry name" value="Acetyl-CoA synthetase-like"/>
    <property type="match status" value="1"/>
</dbReference>
<dbReference type="InterPro" id="IPR000873">
    <property type="entry name" value="AMP-dep_synth/lig_dom"/>
</dbReference>
<protein>
    <submittedName>
        <fullName evidence="4">AMP-binding protein</fullName>
    </submittedName>
</protein>
<evidence type="ECO:0000313" key="5">
    <source>
        <dbReference type="Proteomes" id="UP001500755"/>
    </source>
</evidence>
<organism evidence="4 5">
    <name type="scientific">Brevibacterium samyangense</name>
    <dbReference type="NCBI Taxonomy" id="366888"/>
    <lineage>
        <taxon>Bacteria</taxon>
        <taxon>Bacillati</taxon>
        <taxon>Actinomycetota</taxon>
        <taxon>Actinomycetes</taxon>
        <taxon>Micrococcales</taxon>
        <taxon>Brevibacteriaceae</taxon>
        <taxon>Brevibacterium</taxon>
    </lineage>
</organism>
<sequence>MELGTMLDATVERDPQKEALVFGERRWTYGQLREESLRAARVLYDRGIRRGDTIGVMSFNTPGFVFAAFGAWYLGVTFIPVNHKLRPPEVAYTTTHSGMRLGIVSAELAVTAREGNPDIPWLETETEEPGSFDALCRAAEPFDLAVLPEAERPTEDDVAQVLYTSGTTSAPKGCVHPHRNMVQVAQIITLNMGYLPSDRYLMCMPIWHAAPLNIILLPMVFIGGTVVMMREYDPVECMEILARERVTVFFAPTVGYVAPIHAAKKLGRDFADYDISSVRIWNYGGAPIDRETAQMLIGTYRTDRFYNLFGMSEMGPTGCILRPDDQLRKAGSVGREAMWGNRMRVVTADGRDAGPGETGEIWFAGDTRMREYLNNPEATAAAFEGEWYRSGDVARVDEDGYYYVVDRMKDVIIVGGENVFSLEVEEAIIAHPDVVDVAVVGRPDPEWGEQVVAVVTTEADTDLDLAALRDFLADTLARYKVPRDLLVVDVLPRNPAGKLLKHRLREMVAGA</sequence>
<keyword evidence="5" id="KW-1185">Reference proteome</keyword>
<evidence type="ECO:0000256" key="1">
    <source>
        <dbReference type="SAM" id="Phobius"/>
    </source>
</evidence>
<feature type="domain" description="AMP-binding enzyme C-terminal" evidence="3">
    <location>
        <begin position="423"/>
        <end position="498"/>
    </location>
</feature>
<dbReference type="InterPro" id="IPR020845">
    <property type="entry name" value="AMP-binding_CS"/>
</dbReference>
<evidence type="ECO:0000313" key="4">
    <source>
        <dbReference type="EMBL" id="GAA2000768.1"/>
    </source>
</evidence>
<dbReference type="RefSeq" id="WP_344306821.1">
    <property type="nucleotide sequence ID" value="NZ_BAAANO010000005.1"/>
</dbReference>
<reference evidence="5" key="1">
    <citation type="journal article" date="2019" name="Int. J. Syst. Evol. Microbiol.">
        <title>The Global Catalogue of Microorganisms (GCM) 10K type strain sequencing project: providing services to taxonomists for standard genome sequencing and annotation.</title>
        <authorList>
            <consortium name="The Broad Institute Genomics Platform"/>
            <consortium name="The Broad Institute Genome Sequencing Center for Infectious Disease"/>
            <person name="Wu L."/>
            <person name="Ma J."/>
        </authorList>
    </citation>
    <scope>NUCLEOTIDE SEQUENCE [LARGE SCALE GENOMIC DNA]</scope>
    <source>
        <strain evidence="5">JCM 14546</strain>
    </source>
</reference>